<dbReference type="AlphaFoldDB" id="A0A1C3JC22"/>
<dbReference type="PANTHER" id="PTHR22916:SF3">
    <property type="entry name" value="UDP-GLCNAC:BETAGAL BETA-1,3-N-ACETYLGLUCOSAMINYLTRANSFERASE-LIKE PROTEIN 1"/>
    <property type="match status" value="1"/>
</dbReference>
<dbReference type="Proteomes" id="UP000092819">
    <property type="component" value="Unassembled WGS sequence"/>
</dbReference>
<proteinExistence type="predicted"/>
<name>A0A1C3JC22_9VIBR</name>
<keyword evidence="3" id="KW-1185">Reference proteome</keyword>
<dbReference type="Pfam" id="PF00535">
    <property type="entry name" value="Glycos_transf_2"/>
    <property type="match status" value="1"/>
</dbReference>
<accession>A0A1C3JC22</accession>
<dbReference type="InterPro" id="IPR001173">
    <property type="entry name" value="Glyco_trans_2-like"/>
</dbReference>
<dbReference type="PANTHER" id="PTHR22916">
    <property type="entry name" value="GLYCOSYLTRANSFERASE"/>
    <property type="match status" value="1"/>
</dbReference>
<gene>
    <name evidence="2" type="ORF">VCE7224_01408</name>
</gene>
<reference evidence="3" key="1">
    <citation type="submission" date="2016-06" db="EMBL/GenBank/DDBJ databases">
        <authorList>
            <person name="Rodrigo-Torres L."/>
            <person name="Arahal D.R."/>
        </authorList>
    </citation>
    <scope>NUCLEOTIDE SEQUENCE [LARGE SCALE GENOMIC DNA]</scope>
    <source>
        <strain evidence="3">CECT 7224</strain>
    </source>
</reference>
<dbReference type="Gene3D" id="3.90.550.10">
    <property type="entry name" value="Spore Coat Polysaccharide Biosynthesis Protein SpsA, Chain A"/>
    <property type="match status" value="1"/>
</dbReference>
<dbReference type="InterPro" id="IPR029044">
    <property type="entry name" value="Nucleotide-diphossugar_trans"/>
</dbReference>
<protein>
    <submittedName>
        <fullName evidence="2">Putative glycosyl transferase</fullName>
    </submittedName>
</protein>
<dbReference type="SUPFAM" id="SSF53448">
    <property type="entry name" value="Nucleotide-diphospho-sugar transferases"/>
    <property type="match status" value="1"/>
</dbReference>
<sequence>MKISVLCVCYNHEAYISDAINGILNQKVNIPIELIIYDDLSTDSSRDIIDSIIDSYNGDVEIKKVYAEENQYSQGIMTMFLLLPYVEGDFIAFCEGDDYWTDELKLEKQYNLLLDSSMNICCHPALTLYNGNIEDKGYGYHGKDIKELSYKKIVKSKGGIMPMASIFIRSQPLLDFANEEPVFLKKHFYHSVIQIVVARDNGALYLPDKMSVYRSMHEGSWSFQQSTNYKLREKQFQDFKERMFFFMNKYKSRHFLLFFSLYLKRLLKSYKNKIRTGKMF</sequence>
<keyword evidence="2" id="KW-0808">Transferase</keyword>
<feature type="domain" description="Glycosyltransferase 2-like" evidence="1">
    <location>
        <begin position="4"/>
        <end position="125"/>
    </location>
</feature>
<organism evidence="2 3">
    <name type="scientific">Vibrio celticus</name>
    <dbReference type="NCBI Taxonomy" id="446372"/>
    <lineage>
        <taxon>Bacteria</taxon>
        <taxon>Pseudomonadati</taxon>
        <taxon>Pseudomonadota</taxon>
        <taxon>Gammaproteobacteria</taxon>
        <taxon>Vibrionales</taxon>
        <taxon>Vibrionaceae</taxon>
        <taxon>Vibrio</taxon>
    </lineage>
</organism>
<dbReference type="GO" id="GO:0016758">
    <property type="term" value="F:hexosyltransferase activity"/>
    <property type="evidence" value="ECO:0007669"/>
    <property type="project" value="UniProtKB-ARBA"/>
</dbReference>
<dbReference type="EMBL" id="FLQZ01000030">
    <property type="protein sequence ID" value="SBT12665.1"/>
    <property type="molecule type" value="Genomic_DNA"/>
</dbReference>
<evidence type="ECO:0000259" key="1">
    <source>
        <dbReference type="Pfam" id="PF00535"/>
    </source>
</evidence>
<evidence type="ECO:0000313" key="3">
    <source>
        <dbReference type="Proteomes" id="UP000092819"/>
    </source>
</evidence>
<dbReference type="RefSeq" id="WP_065675991.1">
    <property type="nucleotide sequence ID" value="NZ_AP025463.1"/>
</dbReference>
<evidence type="ECO:0000313" key="2">
    <source>
        <dbReference type="EMBL" id="SBT12665.1"/>
    </source>
</evidence>